<sequence length="59" mass="6119">MGLTALAVAVLGLSTLLLHPVPLAVIAALPVAMCGLFSLVLSRVFAQAVVYKQENDLTV</sequence>
<dbReference type="EMBL" id="VSSQ01081874">
    <property type="protein sequence ID" value="MPN30667.1"/>
    <property type="molecule type" value="Genomic_DNA"/>
</dbReference>
<dbReference type="Pfam" id="PF11188">
    <property type="entry name" value="DUF2975"/>
    <property type="match status" value="1"/>
</dbReference>
<evidence type="ECO:0008006" key="2">
    <source>
        <dbReference type="Google" id="ProtNLM"/>
    </source>
</evidence>
<name>A0A645GV91_9ZZZZ</name>
<reference evidence="1" key="1">
    <citation type="submission" date="2019-08" db="EMBL/GenBank/DDBJ databases">
        <authorList>
            <person name="Kucharzyk K."/>
            <person name="Murdoch R.W."/>
            <person name="Higgins S."/>
            <person name="Loffler F."/>
        </authorList>
    </citation>
    <scope>NUCLEOTIDE SEQUENCE</scope>
</reference>
<accession>A0A645GV91</accession>
<proteinExistence type="predicted"/>
<dbReference type="AlphaFoldDB" id="A0A645GV91"/>
<evidence type="ECO:0000313" key="1">
    <source>
        <dbReference type="EMBL" id="MPN30667.1"/>
    </source>
</evidence>
<comment type="caution">
    <text evidence="1">The sequence shown here is derived from an EMBL/GenBank/DDBJ whole genome shotgun (WGS) entry which is preliminary data.</text>
</comment>
<gene>
    <name evidence="1" type="ORF">SDC9_178138</name>
</gene>
<dbReference type="InterPro" id="IPR021354">
    <property type="entry name" value="DUF2975"/>
</dbReference>
<protein>
    <recommendedName>
        <fullName evidence="2">DUF2975 domain-containing protein</fullName>
    </recommendedName>
</protein>
<organism evidence="1">
    <name type="scientific">bioreactor metagenome</name>
    <dbReference type="NCBI Taxonomy" id="1076179"/>
    <lineage>
        <taxon>unclassified sequences</taxon>
        <taxon>metagenomes</taxon>
        <taxon>ecological metagenomes</taxon>
    </lineage>
</organism>